<evidence type="ECO:0000313" key="2">
    <source>
        <dbReference type="EMBL" id="NJP15233.1"/>
    </source>
</evidence>
<evidence type="ECO:0008006" key="4">
    <source>
        <dbReference type="Google" id="ProtNLM"/>
    </source>
</evidence>
<keyword evidence="1" id="KW-0472">Membrane</keyword>
<proteinExistence type="predicted"/>
<dbReference type="EMBL" id="JAATEL010000012">
    <property type="protein sequence ID" value="NJP15233.1"/>
    <property type="molecule type" value="Genomic_DNA"/>
</dbReference>
<sequence>MPPISSQSAVERAAAAVVSLAGAVSAVLLLAEGTQATGTPAWLLPVLAVLGAVVPSFTVLVLCKTSHRAALVAFGAAAACHAAALGASGGDLSLKILLGLSVGVSFLVCVRVTVLRAEASENRPRNRF</sequence>
<dbReference type="Proteomes" id="UP000635996">
    <property type="component" value="Unassembled WGS sequence"/>
</dbReference>
<evidence type="ECO:0000256" key="1">
    <source>
        <dbReference type="SAM" id="Phobius"/>
    </source>
</evidence>
<reference evidence="2 3" key="1">
    <citation type="submission" date="2020-03" db="EMBL/GenBank/DDBJ databases">
        <title>WGS of actinomycetes isolated from Thailand.</title>
        <authorList>
            <person name="Thawai C."/>
        </authorList>
    </citation>
    <scope>NUCLEOTIDE SEQUENCE [LARGE SCALE GENOMIC DNA]</scope>
    <source>
        <strain evidence="2 3">NBRC 13905</strain>
    </source>
</reference>
<organism evidence="2 3">
    <name type="scientific">Streptomyces thermoviolaceus subsp. thermoviolaceus</name>
    <dbReference type="NCBI Taxonomy" id="66860"/>
    <lineage>
        <taxon>Bacteria</taxon>
        <taxon>Bacillati</taxon>
        <taxon>Actinomycetota</taxon>
        <taxon>Actinomycetes</taxon>
        <taxon>Kitasatosporales</taxon>
        <taxon>Streptomycetaceae</taxon>
        <taxon>Streptomyces</taxon>
    </lineage>
</organism>
<feature type="transmembrane region" description="Helical" evidence="1">
    <location>
        <begin position="96"/>
        <end position="117"/>
    </location>
</feature>
<gene>
    <name evidence="2" type="ORF">HCJ95_13250</name>
</gene>
<evidence type="ECO:0000313" key="3">
    <source>
        <dbReference type="Proteomes" id="UP000635996"/>
    </source>
</evidence>
<keyword evidence="1" id="KW-1133">Transmembrane helix</keyword>
<protein>
    <recommendedName>
        <fullName evidence="4">Integral membrane protein</fullName>
    </recommendedName>
</protein>
<keyword evidence="3" id="KW-1185">Reference proteome</keyword>
<keyword evidence="1" id="KW-0812">Transmembrane</keyword>
<feature type="transmembrane region" description="Helical" evidence="1">
    <location>
        <begin position="41"/>
        <end position="62"/>
    </location>
</feature>
<accession>A0ABX0YVW4</accession>
<comment type="caution">
    <text evidence="2">The sequence shown here is derived from an EMBL/GenBank/DDBJ whole genome shotgun (WGS) entry which is preliminary data.</text>
</comment>
<dbReference type="RefSeq" id="WP_125499378.1">
    <property type="nucleotide sequence ID" value="NZ_BMVZ01000001.1"/>
</dbReference>
<name>A0ABX0YVW4_STRTL</name>
<feature type="transmembrane region" description="Helical" evidence="1">
    <location>
        <begin position="69"/>
        <end position="90"/>
    </location>
</feature>